<dbReference type="InterPro" id="IPR057670">
    <property type="entry name" value="SH3_retrovirus"/>
</dbReference>
<reference evidence="2" key="2">
    <citation type="journal article" date="2023" name="Microbiol Resour">
        <title>Decontamination and Annotation of the Draft Genome Sequence of the Oomycete Lagenidium giganteum ARSEF 373.</title>
        <authorList>
            <person name="Morgan W.R."/>
            <person name="Tartar A."/>
        </authorList>
    </citation>
    <scope>NUCLEOTIDE SEQUENCE</scope>
    <source>
        <strain evidence="2">ARSEF 373</strain>
    </source>
</reference>
<dbReference type="InterPro" id="IPR001584">
    <property type="entry name" value="Integrase_cat-core"/>
</dbReference>
<name>A0AAV2Z9H1_9STRA</name>
<reference evidence="2" key="1">
    <citation type="submission" date="2022-11" db="EMBL/GenBank/DDBJ databases">
        <authorList>
            <person name="Morgan W.R."/>
            <person name="Tartar A."/>
        </authorList>
    </citation>
    <scope>NUCLEOTIDE SEQUENCE</scope>
    <source>
        <strain evidence="2">ARSEF 373</strain>
    </source>
</reference>
<evidence type="ECO:0000313" key="3">
    <source>
        <dbReference type="Proteomes" id="UP001146120"/>
    </source>
</evidence>
<keyword evidence="3" id="KW-1185">Reference proteome</keyword>
<dbReference type="EMBL" id="DAKRPA010000012">
    <property type="protein sequence ID" value="DBA04076.1"/>
    <property type="molecule type" value="Genomic_DNA"/>
</dbReference>
<dbReference type="PANTHER" id="PTHR42648">
    <property type="entry name" value="TRANSPOSASE, PUTATIVE-RELATED"/>
    <property type="match status" value="1"/>
</dbReference>
<evidence type="ECO:0000259" key="1">
    <source>
        <dbReference type="PROSITE" id="PS50994"/>
    </source>
</evidence>
<evidence type="ECO:0000313" key="2">
    <source>
        <dbReference type="EMBL" id="DBA04076.1"/>
    </source>
</evidence>
<accession>A0AAV2Z9H1</accession>
<dbReference type="Gene3D" id="3.30.420.10">
    <property type="entry name" value="Ribonuclease H-like superfamily/Ribonuclease H"/>
    <property type="match status" value="1"/>
</dbReference>
<dbReference type="InterPro" id="IPR012337">
    <property type="entry name" value="RNaseH-like_sf"/>
</dbReference>
<organism evidence="2 3">
    <name type="scientific">Lagenidium giganteum</name>
    <dbReference type="NCBI Taxonomy" id="4803"/>
    <lineage>
        <taxon>Eukaryota</taxon>
        <taxon>Sar</taxon>
        <taxon>Stramenopiles</taxon>
        <taxon>Oomycota</taxon>
        <taxon>Peronosporomycetes</taxon>
        <taxon>Pythiales</taxon>
        <taxon>Pythiaceae</taxon>
    </lineage>
</organism>
<protein>
    <recommendedName>
        <fullName evidence="1">Integrase catalytic domain-containing protein</fullName>
    </recommendedName>
</protein>
<comment type="caution">
    <text evidence="2">The sequence shown here is derived from an EMBL/GenBank/DDBJ whole genome shotgun (WGS) entry which is preliminary data.</text>
</comment>
<gene>
    <name evidence="2" type="ORF">N0F65_009423</name>
</gene>
<proteinExistence type="predicted"/>
<dbReference type="Pfam" id="PF25597">
    <property type="entry name" value="SH3_retrovirus"/>
    <property type="match status" value="1"/>
</dbReference>
<dbReference type="PANTHER" id="PTHR42648:SF28">
    <property type="entry name" value="TRANSPOSON-ENCODED PROTEIN WITH RIBONUCLEASE H-LIKE AND RETROVIRUS ZINC FINGER-LIKE DOMAINS"/>
    <property type="match status" value="1"/>
</dbReference>
<dbReference type="Proteomes" id="UP001146120">
    <property type="component" value="Unassembled WGS sequence"/>
</dbReference>
<dbReference type="PROSITE" id="PS50994">
    <property type="entry name" value="INTEGRASE"/>
    <property type="match status" value="1"/>
</dbReference>
<dbReference type="SUPFAM" id="SSF53098">
    <property type="entry name" value="Ribonuclease H-like"/>
    <property type="match status" value="1"/>
</dbReference>
<dbReference type="AlphaFoldDB" id="A0AAV2Z9H1"/>
<feature type="domain" description="Integrase catalytic" evidence="1">
    <location>
        <begin position="1"/>
        <end position="113"/>
    </location>
</feature>
<dbReference type="GO" id="GO:0015074">
    <property type="term" value="P:DNA integration"/>
    <property type="evidence" value="ECO:0007669"/>
    <property type="project" value="InterPro"/>
</dbReference>
<dbReference type="InterPro" id="IPR036397">
    <property type="entry name" value="RNaseH_sf"/>
</dbReference>
<dbReference type="InterPro" id="IPR039537">
    <property type="entry name" value="Retrotran_Ty1/copia-like"/>
</dbReference>
<sequence length="176" mass="20469">MIEYIAWAERQQDRTVKHVLTDKGGEFFNNEIDKWYKAHGIVHEPCGPDAPESNPSERMNQTLADMMRAMMKHSGLPSILWTEAALHAAYLRNRVQSKHNGGVAPFERWYNIKPSVRHIRPFGTLGYVFIAKHHRSKLDDKSVALYLVEYSDASTGYKRYFPKTNRIRFVPDVRFC</sequence>
<dbReference type="GO" id="GO:0003676">
    <property type="term" value="F:nucleic acid binding"/>
    <property type="evidence" value="ECO:0007669"/>
    <property type="project" value="InterPro"/>
</dbReference>